<reference evidence="9" key="1">
    <citation type="submission" date="2016-10" db="EMBL/GenBank/DDBJ databases">
        <authorList>
            <person name="Varghese N."/>
            <person name="Submissions S."/>
        </authorList>
    </citation>
    <scope>NUCLEOTIDE SEQUENCE [LARGE SCALE GENOMIC DNA]</scope>
    <source>
        <strain evidence="9">GAS369</strain>
    </source>
</reference>
<dbReference type="InterPro" id="IPR003594">
    <property type="entry name" value="HATPase_dom"/>
</dbReference>
<dbReference type="SUPFAM" id="SSF55874">
    <property type="entry name" value="ATPase domain of HSP90 chaperone/DNA topoisomerase II/histidine kinase"/>
    <property type="match status" value="1"/>
</dbReference>
<evidence type="ECO:0000313" key="9">
    <source>
        <dbReference type="Proteomes" id="UP000243904"/>
    </source>
</evidence>
<keyword evidence="5" id="KW-1133">Transmembrane helix</keyword>
<dbReference type="InterPro" id="IPR011006">
    <property type="entry name" value="CheY-like_superfamily"/>
</dbReference>
<dbReference type="Gene3D" id="3.40.50.2300">
    <property type="match status" value="1"/>
</dbReference>
<dbReference type="SUPFAM" id="SSF47384">
    <property type="entry name" value="Homodimeric domain of signal transducing histidine kinase"/>
    <property type="match status" value="1"/>
</dbReference>
<feature type="transmembrane region" description="Helical" evidence="5">
    <location>
        <begin position="246"/>
        <end position="264"/>
    </location>
</feature>
<evidence type="ECO:0000313" key="8">
    <source>
        <dbReference type="EMBL" id="SDT57476.1"/>
    </source>
</evidence>
<sequence>MSTLKATPVAVIVLFFLLLLTWLLLSGLNLNSVRYDRELRALDDFSRFERALNREVLTARVGLSRNYDALARIADAYDNSLDRLREAAGPKSEESAAIEVLATVAHRQQDLVERFKSRNALLQNSLTYFGIFSARLAASNDKPVVAATSALAAAMLHLTLDTSQVAVDEVQQRLNELAALQSPRDDAESIQAAVAHGGILRDLLPATDAVLKALIATASNPEQTAVRSLIVKRQLAARASARRYRLFLYVTSVMLLGALAYLGLQLRARAIALRRRAGFEHVIARISTRFINSQQHEIATDVKWALQELAECLGADRAYFIVAAEPIKVYRWFRGRAEFPQGWPERALNIASRLEHGDDNIVHIPVVRPSHSYDTINLLADAGLQGWLCILSPGGQRTRAILGFDALRAGTLAQWAEFSLFRMAFDAIANAVGRVALEQEKERLEVNLQQARRLETLGAFASGIAHNFNNIVGAILGYAEMADTQVSAGSRSASNLAEIRHAGERARELVDQILTFGNRGDARRERICINALVAETRSLLTASLPSHVELMVRETPERAIVSAEPAQLQQVILNVCNNAAQAMDQPGIVEIRIEVREMAHTLKVGGDDVGPGRFAVVSISDSGRGMDKATLKRIFDPFFTTRIEGNGLGLATAREIVHEHDGAIGVQSAVGAGTRFDIWLPCAPPNELESTRHASGMVGRGIGETVLVFETDPVRLLRHEEVLAALGYEPVGFTKLADAMAACRAIPLRFDAALVCHQPGNASALDFAAALHDALPALPIILATPSARDLGAPLLVGSGISEVVHHPLMSAELVGALSRCLADSAALQGAKAAQTADQGC</sequence>
<dbReference type="Pfam" id="PF00512">
    <property type="entry name" value="HisKA"/>
    <property type="match status" value="1"/>
</dbReference>
<name>A0A1H2BI58_9BRAD</name>
<feature type="domain" description="Histidine kinase" evidence="6">
    <location>
        <begin position="463"/>
        <end position="684"/>
    </location>
</feature>
<dbReference type="PANTHER" id="PTHR43065:SF42">
    <property type="entry name" value="TWO-COMPONENT SENSOR PPRA"/>
    <property type="match status" value="1"/>
</dbReference>
<evidence type="ECO:0000256" key="2">
    <source>
        <dbReference type="ARBA" id="ARBA00012438"/>
    </source>
</evidence>
<dbReference type="CDD" id="cd00082">
    <property type="entry name" value="HisKA"/>
    <property type="match status" value="1"/>
</dbReference>
<keyword evidence="3" id="KW-0597">Phosphoprotein</keyword>
<dbReference type="InterPro" id="IPR001789">
    <property type="entry name" value="Sig_transdc_resp-reg_receiver"/>
</dbReference>
<evidence type="ECO:0000256" key="1">
    <source>
        <dbReference type="ARBA" id="ARBA00000085"/>
    </source>
</evidence>
<dbReference type="GO" id="GO:0000155">
    <property type="term" value="F:phosphorelay sensor kinase activity"/>
    <property type="evidence" value="ECO:0007669"/>
    <property type="project" value="InterPro"/>
</dbReference>
<keyword evidence="8" id="KW-0418">Kinase</keyword>
<dbReference type="SUPFAM" id="SSF52172">
    <property type="entry name" value="CheY-like"/>
    <property type="match status" value="1"/>
</dbReference>
<feature type="transmembrane region" description="Helical" evidence="5">
    <location>
        <begin position="6"/>
        <end position="30"/>
    </location>
</feature>
<dbReference type="AlphaFoldDB" id="A0A1H2BI58"/>
<proteinExistence type="predicted"/>
<keyword evidence="9" id="KW-1185">Reference proteome</keyword>
<keyword evidence="5" id="KW-0472">Membrane</keyword>
<dbReference type="SMART" id="SM00387">
    <property type="entry name" value="HATPase_c"/>
    <property type="match status" value="1"/>
</dbReference>
<evidence type="ECO:0000256" key="4">
    <source>
        <dbReference type="PROSITE-ProRule" id="PRU00169"/>
    </source>
</evidence>
<comment type="catalytic activity">
    <reaction evidence="1">
        <text>ATP + protein L-histidine = ADP + protein N-phospho-L-histidine.</text>
        <dbReference type="EC" id="2.7.13.3"/>
    </reaction>
</comment>
<dbReference type="PRINTS" id="PR00344">
    <property type="entry name" value="BCTRLSENSOR"/>
</dbReference>
<feature type="domain" description="Response regulatory" evidence="7">
    <location>
        <begin position="705"/>
        <end position="821"/>
    </location>
</feature>
<evidence type="ECO:0000256" key="5">
    <source>
        <dbReference type="SAM" id="Phobius"/>
    </source>
</evidence>
<dbReference type="PROSITE" id="PS50109">
    <property type="entry name" value="HIS_KIN"/>
    <property type="match status" value="1"/>
</dbReference>
<comment type="caution">
    <text evidence="4">Lacks conserved residue(s) required for the propagation of feature annotation.</text>
</comment>
<keyword evidence="8" id="KW-0808">Transferase</keyword>
<dbReference type="EC" id="2.7.13.3" evidence="2"/>
<dbReference type="Pfam" id="PF19443">
    <property type="entry name" value="DAHL"/>
    <property type="match status" value="1"/>
</dbReference>
<keyword evidence="5" id="KW-0812">Transmembrane</keyword>
<evidence type="ECO:0000259" key="7">
    <source>
        <dbReference type="PROSITE" id="PS50110"/>
    </source>
</evidence>
<dbReference type="EMBL" id="LT629750">
    <property type="protein sequence ID" value="SDT57476.1"/>
    <property type="molecule type" value="Genomic_DNA"/>
</dbReference>
<dbReference type="RefSeq" id="WP_244548901.1">
    <property type="nucleotide sequence ID" value="NZ_LT629750.1"/>
</dbReference>
<dbReference type="NCBIfam" id="NF010411">
    <property type="entry name" value="PRK13837.1"/>
    <property type="match status" value="1"/>
</dbReference>
<dbReference type="Gene3D" id="3.30.565.10">
    <property type="entry name" value="Histidine kinase-like ATPase, C-terminal domain"/>
    <property type="match status" value="1"/>
</dbReference>
<dbReference type="Proteomes" id="UP000243904">
    <property type="component" value="Chromosome I"/>
</dbReference>
<evidence type="ECO:0000256" key="3">
    <source>
        <dbReference type="ARBA" id="ARBA00022553"/>
    </source>
</evidence>
<evidence type="ECO:0000259" key="6">
    <source>
        <dbReference type="PROSITE" id="PS50109"/>
    </source>
</evidence>
<dbReference type="InterPro" id="IPR036097">
    <property type="entry name" value="HisK_dim/P_sf"/>
</dbReference>
<dbReference type="InterPro" id="IPR003661">
    <property type="entry name" value="HisK_dim/P_dom"/>
</dbReference>
<protein>
    <recommendedName>
        <fullName evidence="2">histidine kinase</fullName>
        <ecNumber evidence="2">2.7.13.3</ecNumber>
    </recommendedName>
</protein>
<dbReference type="PROSITE" id="PS50110">
    <property type="entry name" value="RESPONSE_REGULATORY"/>
    <property type="match status" value="1"/>
</dbReference>
<dbReference type="InterPro" id="IPR045812">
    <property type="entry name" value="DAHL"/>
</dbReference>
<accession>A0A1H2BI58</accession>
<dbReference type="Gene3D" id="1.10.287.130">
    <property type="match status" value="1"/>
</dbReference>
<dbReference type="InterPro" id="IPR036890">
    <property type="entry name" value="HATPase_C_sf"/>
</dbReference>
<gene>
    <name evidence="8" type="ORF">SAMN05444158_7166</name>
</gene>
<organism evidence="8 9">
    <name type="scientific">Bradyrhizobium canariense</name>
    <dbReference type="NCBI Taxonomy" id="255045"/>
    <lineage>
        <taxon>Bacteria</taxon>
        <taxon>Pseudomonadati</taxon>
        <taxon>Pseudomonadota</taxon>
        <taxon>Alphaproteobacteria</taxon>
        <taxon>Hyphomicrobiales</taxon>
        <taxon>Nitrobacteraceae</taxon>
        <taxon>Bradyrhizobium</taxon>
    </lineage>
</organism>
<dbReference type="InterPro" id="IPR004358">
    <property type="entry name" value="Sig_transdc_His_kin-like_C"/>
</dbReference>
<dbReference type="SMART" id="SM00388">
    <property type="entry name" value="HisKA"/>
    <property type="match status" value="1"/>
</dbReference>
<dbReference type="Pfam" id="PF02518">
    <property type="entry name" value="HATPase_c"/>
    <property type="match status" value="1"/>
</dbReference>
<dbReference type="PANTHER" id="PTHR43065">
    <property type="entry name" value="SENSOR HISTIDINE KINASE"/>
    <property type="match status" value="1"/>
</dbReference>
<dbReference type="InterPro" id="IPR005467">
    <property type="entry name" value="His_kinase_dom"/>
</dbReference>